<dbReference type="EMBL" id="AKCV02000006">
    <property type="protein sequence ID" value="TMS59600.1"/>
    <property type="molecule type" value="Genomic_DNA"/>
</dbReference>
<sequence length="453" mass="44976">MPRKFNIFYIFSSAENVFLNTTRRLKMSKKHSHRILKLTILSGSVLFSSLAMAQFTTTIGGAFAGGTVNPVAGPGSIVIGNRGSTNSPNLPAANASDAIVIGQSATQANTQYSIAIGRDAAAGGGQAAVALGWNALASGTKAVAVGSNAVVTGESGVAMGRRALALANDTTAVGGFATASQVGATAVGNLSVASGVRSTALGIQSQATADSSLALGDTAIVANGATSGIALGTNARANHANSLALGANSATSVGAQANYTAYGLAAPQSSAGEVSFGSAGAARTLTSVAAGQAATDAVNVSQLNQVAQNTATSLGGGASYDPTTGAYTAPTYNVANATYRDVGSALNALNNNVISQGRAYTDEQIANVRSEAARDRREARAGSAAAMAVAGLPQPTQPDKNMVSMGASVFQGQSAVALGLSRVTADNRWVMKGAVTSTSRGQFGAAVGGGYQW</sequence>
<reference evidence="1" key="1">
    <citation type="submission" date="2019-05" db="EMBL/GenBank/DDBJ databases">
        <title>Revised genome assembly of Burkholderiaceae (previously Ralstonia) sp. PBA.</title>
        <authorList>
            <person name="Gan H.M."/>
        </authorList>
    </citation>
    <scope>NUCLEOTIDE SEQUENCE</scope>
    <source>
        <strain evidence="1">PBA</strain>
    </source>
</reference>
<comment type="caution">
    <text evidence="1">The sequence shown here is derived from an EMBL/GenBank/DDBJ whole genome shotgun (WGS) entry which is preliminary data.</text>
</comment>
<accession>A0ACD3STS0</accession>
<name>A0ACD3STS0_9BURK</name>
<dbReference type="Proteomes" id="UP000004277">
    <property type="component" value="Unassembled WGS sequence"/>
</dbReference>
<organism evidence="1 2">
    <name type="scientific">Imbroritus primus</name>
    <dbReference type="NCBI Taxonomy" id="3058603"/>
    <lineage>
        <taxon>Bacteria</taxon>
        <taxon>Pseudomonadati</taxon>
        <taxon>Pseudomonadota</taxon>
        <taxon>Betaproteobacteria</taxon>
        <taxon>Burkholderiales</taxon>
        <taxon>Burkholderiaceae</taxon>
        <taxon>Imbroritus</taxon>
    </lineage>
</organism>
<proteinExistence type="predicted"/>
<evidence type="ECO:0000313" key="2">
    <source>
        <dbReference type="Proteomes" id="UP000004277"/>
    </source>
</evidence>
<keyword evidence="2" id="KW-1185">Reference proteome</keyword>
<gene>
    <name evidence="1" type="ORF">MW7_001685</name>
</gene>
<evidence type="ECO:0000313" key="1">
    <source>
        <dbReference type="EMBL" id="TMS59600.1"/>
    </source>
</evidence>
<protein>
    <submittedName>
        <fullName evidence="1">Uncharacterized protein</fullName>
    </submittedName>
</protein>